<dbReference type="InterPro" id="IPR036291">
    <property type="entry name" value="NAD(P)-bd_dom_sf"/>
</dbReference>
<sequence length="327" mass="36000">MVRLAIIGTSKIAATFAQAARMSGCCSLEAVYSRKEETGKAFAQIQNIPKVTVSLEELAAMDGVDAVYIASPNSCHGSQALAMLKAGKHVLLEKPAVPTEREFQALEEEADRQGVIFLEAMRTAFDPGMDRIKELLEQIGPVRRATLEYSQYSSRYDAYKRGEILNAFNPALANAAVMDIGVYAVYSLVRLFGEPQSVCGTSVFLKNGMEGIGTILAGYPDMIGEVLYSKITDSARGSQIEGEKGSVLIDRIEQPGRIVVKTRGGEEQEILLESQENPLYFEVKEFCRMAEGGLREEAAVHRERTRIQLRIMEEFRKKSGIVFPGEG</sequence>
<dbReference type="SUPFAM" id="SSF55347">
    <property type="entry name" value="Glyceraldehyde-3-phosphate dehydrogenase-like, C-terminal domain"/>
    <property type="match status" value="1"/>
</dbReference>
<dbReference type="Gene3D" id="3.40.50.720">
    <property type="entry name" value="NAD(P)-binding Rossmann-like Domain"/>
    <property type="match status" value="1"/>
</dbReference>
<keyword evidence="1" id="KW-0732">Signal</keyword>
<dbReference type="PANTHER" id="PTHR43054">
    <property type="match status" value="1"/>
</dbReference>
<dbReference type="EMBL" id="DXBC01000071">
    <property type="protein sequence ID" value="HIZ79060.1"/>
    <property type="molecule type" value="Genomic_DNA"/>
</dbReference>
<name>A0A9D2GHM4_9FIRM</name>
<dbReference type="Proteomes" id="UP000824101">
    <property type="component" value="Unassembled WGS sequence"/>
</dbReference>
<dbReference type="GO" id="GO:0000166">
    <property type="term" value="F:nucleotide binding"/>
    <property type="evidence" value="ECO:0007669"/>
    <property type="project" value="InterPro"/>
</dbReference>
<dbReference type="InterPro" id="IPR055170">
    <property type="entry name" value="GFO_IDH_MocA-like_dom"/>
</dbReference>
<protein>
    <submittedName>
        <fullName evidence="4">Gfo/Idh/MocA family oxidoreductase</fullName>
    </submittedName>
</protein>
<feature type="domain" description="GFO/IDH/MocA-like oxidoreductase" evidence="3">
    <location>
        <begin position="131"/>
        <end position="247"/>
    </location>
</feature>
<evidence type="ECO:0000313" key="5">
    <source>
        <dbReference type="Proteomes" id="UP000824101"/>
    </source>
</evidence>
<dbReference type="AlphaFoldDB" id="A0A9D2GHM4"/>
<reference evidence="4" key="2">
    <citation type="submission" date="2021-04" db="EMBL/GenBank/DDBJ databases">
        <authorList>
            <person name="Gilroy R."/>
        </authorList>
    </citation>
    <scope>NUCLEOTIDE SEQUENCE</scope>
    <source>
        <strain evidence="4">ChiBcec1-1093</strain>
    </source>
</reference>
<dbReference type="Pfam" id="PF22725">
    <property type="entry name" value="GFO_IDH_MocA_C3"/>
    <property type="match status" value="1"/>
</dbReference>
<dbReference type="Pfam" id="PF01408">
    <property type="entry name" value="GFO_IDH_MocA"/>
    <property type="match status" value="1"/>
</dbReference>
<organism evidence="4 5">
    <name type="scientific">Candidatus Lachnoclostridium stercorigallinarum</name>
    <dbReference type="NCBI Taxonomy" id="2838634"/>
    <lineage>
        <taxon>Bacteria</taxon>
        <taxon>Bacillati</taxon>
        <taxon>Bacillota</taxon>
        <taxon>Clostridia</taxon>
        <taxon>Lachnospirales</taxon>
        <taxon>Lachnospiraceae</taxon>
    </lineage>
</organism>
<evidence type="ECO:0000256" key="1">
    <source>
        <dbReference type="SAM" id="SignalP"/>
    </source>
</evidence>
<feature type="chain" id="PRO_5039346970" evidence="1">
    <location>
        <begin position="20"/>
        <end position="327"/>
    </location>
</feature>
<evidence type="ECO:0000313" key="4">
    <source>
        <dbReference type="EMBL" id="HIZ79060.1"/>
    </source>
</evidence>
<dbReference type="Gene3D" id="3.30.360.10">
    <property type="entry name" value="Dihydrodipicolinate Reductase, domain 2"/>
    <property type="match status" value="1"/>
</dbReference>
<proteinExistence type="predicted"/>
<dbReference type="InterPro" id="IPR000683">
    <property type="entry name" value="Gfo/Idh/MocA-like_OxRdtase_N"/>
</dbReference>
<feature type="domain" description="Gfo/Idh/MocA-like oxidoreductase N-terminal" evidence="2">
    <location>
        <begin position="3"/>
        <end position="118"/>
    </location>
</feature>
<reference evidence="4" key="1">
    <citation type="journal article" date="2021" name="PeerJ">
        <title>Extensive microbial diversity within the chicken gut microbiome revealed by metagenomics and culture.</title>
        <authorList>
            <person name="Gilroy R."/>
            <person name="Ravi A."/>
            <person name="Getino M."/>
            <person name="Pursley I."/>
            <person name="Horton D.L."/>
            <person name="Alikhan N.F."/>
            <person name="Baker D."/>
            <person name="Gharbi K."/>
            <person name="Hall N."/>
            <person name="Watson M."/>
            <person name="Adriaenssens E.M."/>
            <person name="Foster-Nyarko E."/>
            <person name="Jarju S."/>
            <person name="Secka A."/>
            <person name="Antonio M."/>
            <person name="Oren A."/>
            <person name="Chaudhuri R.R."/>
            <person name="La Ragione R."/>
            <person name="Hildebrand F."/>
            <person name="Pallen M.J."/>
        </authorList>
    </citation>
    <scope>NUCLEOTIDE SEQUENCE</scope>
    <source>
        <strain evidence="4">ChiBcec1-1093</strain>
    </source>
</reference>
<accession>A0A9D2GHM4</accession>
<comment type="caution">
    <text evidence="4">The sequence shown here is derived from an EMBL/GenBank/DDBJ whole genome shotgun (WGS) entry which is preliminary data.</text>
</comment>
<evidence type="ECO:0000259" key="3">
    <source>
        <dbReference type="Pfam" id="PF22725"/>
    </source>
</evidence>
<dbReference type="SUPFAM" id="SSF51735">
    <property type="entry name" value="NAD(P)-binding Rossmann-fold domains"/>
    <property type="match status" value="1"/>
</dbReference>
<gene>
    <name evidence="4" type="ORF">IAA17_04670</name>
</gene>
<evidence type="ECO:0000259" key="2">
    <source>
        <dbReference type="Pfam" id="PF01408"/>
    </source>
</evidence>
<feature type="signal peptide" evidence="1">
    <location>
        <begin position="1"/>
        <end position="19"/>
    </location>
</feature>
<dbReference type="PANTHER" id="PTHR43054:SF1">
    <property type="entry name" value="SCYLLO-INOSITOL 2-DEHYDROGENASE (NADP(+)) IOLU"/>
    <property type="match status" value="1"/>
</dbReference>